<reference evidence="1 2" key="1">
    <citation type="submission" date="2016-07" db="EMBL/GenBank/DDBJ databases">
        <title>Pervasive Adenine N6-methylation of Active Genes in Fungi.</title>
        <authorList>
            <consortium name="DOE Joint Genome Institute"/>
            <person name="Mondo S.J."/>
            <person name="Dannebaum R.O."/>
            <person name="Kuo R.C."/>
            <person name="Labutti K."/>
            <person name="Haridas S."/>
            <person name="Kuo A."/>
            <person name="Salamov A."/>
            <person name="Ahrendt S.R."/>
            <person name="Lipzen A."/>
            <person name="Sullivan W."/>
            <person name="Andreopoulos W.B."/>
            <person name="Clum A."/>
            <person name="Lindquist E."/>
            <person name="Daum C."/>
            <person name="Ramamoorthy G.K."/>
            <person name="Gryganskyi A."/>
            <person name="Culley D."/>
            <person name="Magnuson J.K."/>
            <person name="James T.Y."/>
            <person name="O'Malley M.A."/>
            <person name="Stajich J.E."/>
            <person name="Spatafora J.W."/>
            <person name="Visel A."/>
            <person name="Grigoriev I.V."/>
        </authorList>
    </citation>
    <scope>NUCLEOTIDE SEQUENCE [LARGE SCALE GENOMIC DNA]</scope>
    <source>
        <strain evidence="1 2">68-887.2</strain>
    </source>
</reference>
<evidence type="ECO:0000313" key="2">
    <source>
        <dbReference type="Proteomes" id="UP000193986"/>
    </source>
</evidence>
<gene>
    <name evidence="1" type="ORF">BCR39DRAFT_472551</name>
</gene>
<feature type="non-terminal residue" evidence="1">
    <location>
        <position position="1"/>
    </location>
</feature>
<proteinExistence type="predicted"/>
<protein>
    <submittedName>
        <fullName evidence="1">Uncharacterized protein</fullName>
    </submittedName>
</protein>
<dbReference type="AlphaFoldDB" id="A0A1Y2ANX9"/>
<comment type="caution">
    <text evidence="1">The sequence shown here is derived from an EMBL/GenBank/DDBJ whole genome shotgun (WGS) entry which is preliminary data.</text>
</comment>
<dbReference type="OrthoDB" id="10620064at2759"/>
<keyword evidence="2" id="KW-1185">Reference proteome</keyword>
<name>A0A1Y2ANX9_9TREE</name>
<evidence type="ECO:0000313" key="1">
    <source>
        <dbReference type="EMBL" id="ORY24222.1"/>
    </source>
</evidence>
<accession>A0A1Y2ANX9</accession>
<dbReference type="InParanoid" id="A0A1Y2ANX9"/>
<dbReference type="Proteomes" id="UP000193986">
    <property type="component" value="Unassembled WGS sequence"/>
</dbReference>
<sequence>EEMKSIPRMFEARFRYEQIKFGTDSSLLTDWVIAPNTPEMMRLLKWPQQEDGHSCGPLSVAAALLLIQNIKPTEESLGIRGNNLSERGSKALRQSAIQLFLTCWGEQKCSNSVWGDPKIQKVIQKYSKDLEILFATA</sequence>
<organism evidence="1 2">
    <name type="scientific">Naematelia encephala</name>
    <dbReference type="NCBI Taxonomy" id="71784"/>
    <lineage>
        <taxon>Eukaryota</taxon>
        <taxon>Fungi</taxon>
        <taxon>Dikarya</taxon>
        <taxon>Basidiomycota</taxon>
        <taxon>Agaricomycotina</taxon>
        <taxon>Tremellomycetes</taxon>
        <taxon>Tremellales</taxon>
        <taxon>Naemateliaceae</taxon>
        <taxon>Naematelia</taxon>
    </lineage>
</organism>
<dbReference type="EMBL" id="MCFC01000070">
    <property type="protein sequence ID" value="ORY24222.1"/>
    <property type="molecule type" value="Genomic_DNA"/>
</dbReference>